<dbReference type="InterPro" id="IPR011989">
    <property type="entry name" value="ARM-like"/>
</dbReference>
<dbReference type="Gene3D" id="1.25.10.10">
    <property type="entry name" value="Leucine-rich Repeat Variant"/>
    <property type="match status" value="1"/>
</dbReference>
<keyword evidence="1" id="KW-0238">DNA-binding</keyword>
<dbReference type="GO" id="GO:0003677">
    <property type="term" value="F:DNA binding"/>
    <property type="evidence" value="ECO:0007669"/>
    <property type="project" value="UniProtKB-KW"/>
</dbReference>
<dbReference type="InterPro" id="IPR000551">
    <property type="entry name" value="MerR-type_HTH_dom"/>
</dbReference>
<keyword evidence="4" id="KW-1185">Reference proteome</keyword>
<dbReference type="InterPro" id="IPR016024">
    <property type="entry name" value="ARM-type_fold"/>
</dbReference>
<dbReference type="RefSeq" id="WP_160902255.1">
    <property type="nucleotide sequence ID" value="NZ_CP102850.1"/>
</dbReference>
<dbReference type="PROSITE" id="PS50937">
    <property type="entry name" value="HTH_MERR_2"/>
    <property type="match status" value="1"/>
</dbReference>
<reference evidence="3 4" key="1">
    <citation type="submission" date="2019-11" db="EMBL/GenBank/DDBJ databases">
        <title>Gordonia sp. nov., a novel actinobacterium isolated from mangrove soil in Hainan.</title>
        <authorList>
            <person name="Huang X."/>
            <person name="Xie Y."/>
            <person name="Chu X."/>
            <person name="Xiao K."/>
        </authorList>
    </citation>
    <scope>NUCLEOTIDE SEQUENCE [LARGE SCALE GENOMIC DNA]</scope>
    <source>
        <strain evidence="3 4">HNM0687</strain>
    </source>
</reference>
<dbReference type="AlphaFoldDB" id="A0A6L7GRN9"/>
<feature type="domain" description="HTH merR-type" evidence="2">
    <location>
        <begin position="1"/>
        <end position="69"/>
    </location>
</feature>
<gene>
    <name evidence="3" type="ORF">GIY30_11950</name>
</gene>
<dbReference type="Proteomes" id="UP000475545">
    <property type="component" value="Unassembled WGS sequence"/>
</dbReference>
<dbReference type="InterPro" id="IPR009061">
    <property type="entry name" value="DNA-bd_dom_put_sf"/>
</dbReference>
<dbReference type="EMBL" id="WMBR01000003">
    <property type="protein sequence ID" value="MXP22057.1"/>
    <property type="molecule type" value="Genomic_DNA"/>
</dbReference>
<organism evidence="3 4">
    <name type="scientific">Gordonia mangrovi</name>
    <dbReference type="NCBI Taxonomy" id="2665643"/>
    <lineage>
        <taxon>Bacteria</taxon>
        <taxon>Bacillati</taxon>
        <taxon>Actinomycetota</taxon>
        <taxon>Actinomycetes</taxon>
        <taxon>Mycobacteriales</taxon>
        <taxon>Gordoniaceae</taxon>
        <taxon>Gordonia</taxon>
    </lineage>
</organism>
<evidence type="ECO:0000313" key="4">
    <source>
        <dbReference type="Proteomes" id="UP000475545"/>
    </source>
</evidence>
<dbReference type="SUPFAM" id="SSF46955">
    <property type="entry name" value="Putative DNA-binding domain"/>
    <property type="match status" value="1"/>
</dbReference>
<proteinExistence type="predicted"/>
<dbReference type="SMART" id="SM00422">
    <property type="entry name" value="HTH_MERR"/>
    <property type="match status" value="1"/>
</dbReference>
<evidence type="ECO:0000256" key="1">
    <source>
        <dbReference type="ARBA" id="ARBA00023125"/>
    </source>
</evidence>
<dbReference type="GO" id="GO:0003700">
    <property type="term" value="F:DNA-binding transcription factor activity"/>
    <property type="evidence" value="ECO:0007669"/>
    <property type="project" value="InterPro"/>
</dbReference>
<accession>A0A6L7GRN9</accession>
<comment type="caution">
    <text evidence="3">The sequence shown here is derived from an EMBL/GenBank/DDBJ whole genome shotgun (WGS) entry which is preliminary data.</text>
</comment>
<dbReference type="InterPro" id="IPR047057">
    <property type="entry name" value="MerR_fam"/>
</dbReference>
<evidence type="ECO:0000313" key="3">
    <source>
        <dbReference type="EMBL" id="MXP22057.1"/>
    </source>
</evidence>
<dbReference type="Pfam" id="PF13411">
    <property type="entry name" value="MerR_1"/>
    <property type="match status" value="1"/>
</dbReference>
<dbReference type="PANTHER" id="PTHR30204">
    <property type="entry name" value="REDOX-CYCLING DRUG-SENSING TRANSCRIPTIONAL ACTIVATOR SOXR"/>
    <property type="match status" value="1"/>
</dbReference>
<dbReference type="Pfam" id="PF13646">
    <property type="entry name" value="HEAT_2"/>
    <property type="match status" value="1"/>
</dbReference>
<dbReference type="PANTHER" id="PTHR30204:SF93">
    <property type="entry name" value="HTH MERR-TYPE DOMAIN-CONTAINING PROTEIN"/>
    <property type="match status" value="1"/>
</dbReference>
<dbReference type="PROSITE" id="PS00552">
    <property type="entry name" value="HTH_MERR_1"/>
    <property type="match status" value="1"/>
</dbReference>
<dbReference type="PRINTS" id="PR00040">
    <property type="entry name" value="HTHMERR"/>
</dbReference>
<sequence length="331" mass="35058">MLIGEVAQRCGVSARMLRHYDRLGLVTPTGRTSGGYREYSADDVRRLFHVESLRTLGLTLDEVKDALAEPDFTPDALITEVMSRTRERIAAEQAVLTRLERVQRSAPADWADVVHVVTRARALESDSGARRQQAVLAAAADTAIAVDDLVAAVLAEQDVNVAGALRWALARHGVRALPGLVDGLDAADAAIRRRAVVAIAGIEDPKALVPLRSALGDGDIDVQDRAAVALAHRGDATGLSVLIAMVGAGRRDVEAAEALGRLSVHEPTDIVDLVQESYDAATDDASRVRITQALGEIDSPAAGVMLARLSAAPNRTVAATARVILDGRTGR</sequence>
<name>A0A6L7GRN9_9ACTN</name>
<evidence type="ECO:0000259" key="2">
    <source>
        <dbReference type="PROSITE" id="PS50937"/>
    </source>
</evidence>
<protein>
    <submittedName>
        <fullName evidence="3">MerR family transcriptional regulator</fullName>
    </submittedName>
</protein>
<dbReference type="Gene3D" id="1.10.1660.10">
    <property type="match status" value="1"/>
</dbReference>
<dbReference type="SUPFAM" id="SSF48371">
    <property type="entry name" value="ARM repeat"/>
    <property type="match status" value="1"/>
</dbReference>